<accession>A0A9J5W008</accession>
<evidence type="ECO:0000313" key="2">
    <source>
        <dbReference type="Proteomes" id="UP000824120"/>
    </source>
</evidence>
<proteinExistence type="predicted"/>
<name>A0A9J5W008_SOLCO</name>
<comment type="caution">
    <text evidence="1">The sequence shown here is derived from an EMBL/GenBank/DDBJ whole genome shotgun (WGS) entry which is preliminary data.</text>
</comment>
<dbReference type="Proteomes" id="UP000824120">
    <property type="component" value="Unassembled WGS sequence"/>
</dbReference>
<dbReference type="AlphaFoldDB" id="A0A9J5W008"/>
<keyword evidence="2" id="KW-1185">Reference proteome</keyword>
<protein>
    <submittedName>
        <fullName evidence="1">Uncharacterized protein</fullName>
    </submittedName>
</protein>
<dbReference type="EMBL" id="JACXVP010000050">
    <property type="protein sequence ID" value="KAG5568761.1"/>
    <property type="molecule type" value="Genomic_DNA"/>
</dbReference>
<sequence>MENQMQLDEKVFLIVDILLLLDNLAIQHIRAEPLLWSSLEIEMLLYTLYQPLYPHISMLDKDIPSRSEMDFNLNDT</sequence>
<reference evidence="1" key="1">
    <citation type="submission" date="2020-09" db="EMBL/GenBank/DDBJ databases">
        <title>De no assembly of potato wild relative species, Solanum commersonii.</title>
        <authorList>
            <person name="Cho K."/>
        </authorList>
    </citation>
    <scope>NUCLEOTIDE SEQUENCE</scope>
    <source>
        <strain evidence="1">LZ3.2</strain>
        <tissue evidence="1">Leaf</tissue>
    </source>
</reference>
<evidence type="ECO:0000313" key="1">
    <source>
        <dbReference type="EMBL" id="KAG5568761.1"/>
    </source>
</evidence>
<gene>
    <name evidence="1" type="ORF">H5410_064215</name>
</gene>
<organism evidence="1 2">
    <name type="scientific">Solanum commersonii</name>
    <name type="common">Commerson's wild potato</name>
    <name type="synonym">Commerson's nightshade</name>
    <dbReference type="NCBI Taxonomy" id="4109"/>
    <lineage>
        <taxon>Eukaryota</taxon>
        <taxon>Viridiplantae</taxon>
        <taxon>Streptophyta</taxon>
        <taxon>Embryophyta</taxon>
        <taxon>Tracheophyta</taxon>
        <taxon>Spermatophyta</taxon>
        <taxon>Magnoliopsida</taxon>
        <taxon>eudicotyledons</taxon>
        <taxon>Gunneridae</taxon>
        <taxon>Pentapetalae</taxon>
        <taxon>asterids</taxon>
        <taxon>lamiids</taxon>
        <taxon>Solanales</taxon>
        <taxon>Solanaceae</taxon>
        <taxon>Solanoideae</taxon>
        <taxon>Solaneae</taxon>
        <taxon>Solanum</taxon>
    </lineage>
</organism>